<proteinExistence type="predicted"/>
<feature type="region of interest" description="Disordered" evidence="1">
    <location>
        <begin position="1"/>
        <end position="113"/>
    </location>
</feature>
<gene>
    <name evidence="2" type="ORF">AVDCRST_MAG57-2006</name>
</gene>
<dbReference type="AlphaFoldDB" id="A0A6J4IF08"/>
<sequence length="113" mass="11752">WLVATRFGEPGSEQVRRVRPSAARPLRASARRSGAPTGTRRGWRSPPTPTSRSSGTARGAACPPARTRPTRRRPPAASPTRPTWPTCASGAATPTATPSSKRRSPGCTAGAGP</sequence>
<evidence type="ECO:0000313" key="2">
    <source>
        <dbReference type="EMBL" id="CAA9248400.1"/>
    </source>
</evidence>
<organism evidence="2">
    <name type="scientific">uncultured Blastococcus sp</name>
    <dbReference type="NCBI Taxonomy" id="217144"/>
    <lineage>
        <taxon>Bacteria</taxon>
        <taxon>Bacillati</taxon>
        <taxon>Actinomycetota</taxon>
        <taxon>Actinomycetes</taxon>
        <taxon>Geodermatophilales</taxon>
        <taxon>Geodermatophilaceae</taxon>
        <taxon>Blastococcus</taxon>
        <taxon>environmental samples</taxon>
    </lineage>
</organism>
<name>A0A6J4IF08_9ACTN</name>
<evidence type="ECO:0000256" key="1">
    <source>
        <dbReference type="SAM" id="MobiDB-lite"/>
    </source>
</evidence>
<dbReference type="EMBL" id="CADCTI010000164">
    <property type="protein sequence ID" value="CAA9248400.1"/>
    <property type="molecule type" value="Genomic_DNA"/>
</dbReference>
<reference evidence="2" key="1">
    <citation type="submission" date="2020-02" db="EMBL/GenBank/DDBJ databases">
        <authorList>
            <person name="Meier V. D."/>
        </authorList>
    </citation>
    <scope>NUCLEOTIDE SEQUENCE</scope>
    <source>
        <strain evidence="2">AVDCRST_MAG57</strain>
    </source>
</reference>
<feature type="compositionally biased region" description="Low complexity" evidence="1">
    <location>
        <begin position="20"/>
        <end position="40"/>
    </location>
</feature>
<protein>
    <submittedName>
        <fullName evidence="2">Putative electron transport protein</fullName>
    </submittedName>
</protein>
<feature type="non-terminal residue" evidence="2">
    <location>
        <position position="1"/>
    </location>
</feature>
<feature type="compositionally biased region" description="Low complexity" evidence="1">
    <location>
        <begin position="78"/>
        <end position="99"/>
    </location>
</feature>
<accession>A0A6J4IF08</accession>
<feature type="compositionally biased region" description="Low complexity" evidence="1">
    <location>
        <begin position="50"/>
        <end position="67"/>
    </location>
</feature>
<feature type="non-terminal residue" evidence="2">
    <location>
        <position position="113"/>
    </location>
</feature>